<keyword evidence="2" id="KW-1185">Reference proteome</keyword>
<proteinExistence type="predicted"/>
<dbReference type="PANTHER" id="PTHR36456:SF1">
    <property type="entry name" value="UPF0232 PROTEIN SCO3875"/>
    <property type="match status" value="1"/>
</dbReference>
<dbReference type="Proteomes" id="UP000032046">
    <property type="component" value="Unassembled WGS sequence"/>
</dbReference>
<dbReference type="PANTHER" id="PTHR36456">
    <property type="entry name" value="UPF0232 PROTEIN SCO3875"/>
    <property type="match status" value="1"/>
</dbReference>
<protein>
    <recommendedName>
        <fullName evidence="3">DUF721 domain-containing protein</fullName>
    </recommendedName>
</protein>
<evidence type="ECO:0000313" key="2">
    <source>
        <dbReference type="Proteomes" id="UP000032046"/>
    </source>
</evidence>
<dbReference type="InterPro" id="IPR007922">
    <property type="entry name" value="DciA-like"/>
</dbReference>
<gene>
    <name evidence="1" type="ORF">ST44_05745</name>
</gene>
<dbReference type="RefSeq" id="WP_042518849.1">
    <property type="nucleotide sequence ID" value="NZ_JALFDM010000071.1"/>
</dbReference>
<organism evidence="1 2">
    <name type="scientific">Prevotella pectinovora</name>
    <dbReference type="NCBI Taxonomy" id="1602169"/>
    <lineage>
        <taxon>Bacteria</taxon>
        <taxon>Pseudomonadati</taxon>
        <taxon>Bacteroidota</taxon>
        <taxon>Bacteroidia</taxon>
        <taxon>Bacteroidales</taxon>
        <taxon>Prevotellaceae</taxon>
        <taxon>Prevotella</taxon>
    </lineage>
</organism>
<reference evidence="1 2" key="1">
    <citation type="submission" date="2015-01" db="EMBL/GenBank/DDBJ databases">
        <title>Comparative genomics of non-oral Prevotella species.</title>
        <authorList>
            <person name="Accetto T."/>
            <person name="Nograsek B."/>
            <person name="Avgustin G."/>
        </authorList>
    </citation>
    <scope>NUCLEOTIDE SEQUENCE [LARGE SCALE GENOMIC DNA]</scope>
    <source>
        <strain evidence="1 2">P5-119</strain>
    </source>
</reference>
<name>A0A0D0IUD9_9BACT</name>
<dbReference type="AlphaFoldDB" id="A0A0D0IUD9"/>
<evidence type="ECO:0000313" key="1">
    <source>
        <dbReference type="EMBL" id="KIP62728.1"/>
    </source>
</evidence>
<dbReference type="EMBL" id="JXQK01000051">
    <property type="protein sequence ID" value="KIP62728.1"/>
    <property type="molecule type" value="Genomic_DNA"/>
</dbReference>
<dbReference type="OrthoDB" id="9796545at2"/>
<accession>A0A0D0IUD9</accession>
<dbReference type="Pfam" id="PF05258">
    <property type="entry name" value="DciA"/>
    <property type="match status" value="1"/>
</dbReference>
<sequence>MFRRDVQNLADVLNLCLRRNGLETPLLQHRLVNAWDRVVGPGVVAYTGEKFIKNQTLMVKIKNPALRQDLSMMKQRLITRLNGEVGSMIITDIKFY</sequence>
<evidence type="ECO:0008006" key="3">
    <source>
        <dbReference type="Google" id="ProtNLM"/>
    </source>
</evidence>
<dbReference type="STRING" id="1602171.ST44_05745"/>
<comment type="caution">
    <text evidence="1">The sequence shown here is derived from an EMBL/GenBank/DDBJ whole genome shotgun (WGS) entry which is preliminary data.</text>
</comment>